<proteinExistence type="inferred from homology"/>
<dbReference type="InterPro" id="IPR011989">
    <property type="entry name" value="ARM-like"/>
</dbReference>
<dbReference type="PANTHER" id="PTHR13554">
    <property type="entry name" value="26S PROTEASOME NON-ATPASE REGULATORY SUBUNIT 5-RELATED"/>
    <property type="match status" value="1"/>
</dbReference>
<evidence type="ECO:0000256" key="2">
    <source>
        <dbReference type="ARBA" id="ARBA00014933"/>
    </source>
</evidence>
<dbReference type="Gene3D" id="1.25.10.10">
    <property type="entry name" value="Leucine-rich Repeat Variant"/>
    <property type="match status" value="1"/>
</dbReference>
<evidence type="ECO:0000256" key="1">
    <source>
        <dbReference type="ARBA" id="ARBA00006823"/>
    </source>
</evidence>
<dbReference type="EMBL" id="JBBCAQ010000034">
    <property type="protein sequence ID" value="KAK7580787.1"/>
    <property type="molecule type" value="Genomic_DNA"/>
</dbReference>
<dbReference type="SUPFAM" id="SSF48371">
    <property type="entry name" value="ARM repeat"/>
    <property type="match status" value="1"/>
</dbReference>
<reference evidence="3 4" key="1">
    <citation type="submission" date="2024-03" db="EMBL/GenBank/DDBJ databases">
        <title>Adaptation during the transition from Ophiocordyceps entomopathogen to insect associate is accompanied by gene loss and intensified selection.</title>
        <authorList>
            <person name="Ward C.M."/>
            <person name="Onetto C.A."/>
            <person name="Borneman A.R."/>
        </authorList>
    </citation>
    <scope>NUCLEOTIDE SEQUENCE [LARGE SCALE GENOMIC DNA]</scope>
    <source>
        <strain evidence="3">AWRI1</strain>
        <tissue evidence="3">Single Adult Female</tissue>
    </source>
</reference>
<comment type="caution">
    <text evidence="3">The sequence shown here is derived from an EMBL/GenBank/DDBJ whole genome shotgun (WGS) entry which is preliminary data.</text>
</comment>
<dbReference type="InterPro" id="IPR016024">
    <property type="entry name" value="ARM-type_fold"/>
</dbReference>
<sequence length="505" mass="56213">MATKSLEWFHKILENIRVDIDRSRYLEELHIATSSLNASDLVAIVPHLQLNIIFDCLNTSEKTQLEQAISIIKKLLSVLNSVDIIKLYGAPLGRALEHPDVQAKELVLNELNRAASNVDLLTIICKEVPLLASVIECIKSETLSLASTATQFLNELGKIQPGIAVLFNPPLINHLKDISAINDTVKLRVHEIIVNISVHSVDGLQASIKSEILLELLNDVKSKDILVQLTSLETVTKLALTNHGLQFLKEQGFLQYIQEQLKDNNALNSLLLPGFIKFFGNVAQTRPQEIITEFPTVFNLVYELYDANDPILSNLALETIGFIASAPDGKLALNQHDVRMRGVVQYLGKVITLQASDRKVVALNVFTNIVQLNIISQTPELLAITKKWFSQLSENPVKTIISVCEKPFYELKLAGLASLNAIAEQPWGQEEIFKCPGLIEYLLNRNEEGDMNCKAAKFKIVKTISDSPFSRNVFPADIISRFQLHVKQGIVFVQNKTEVALESAA</sequence>
<evidence type="ECO:0000313" key="4">
    <source>
        <dbReference type="Proteomes" id="UP001367676"/>
    </source>
</evidence>
<accession>A0AAN9TBD1</accession>
<dbReference type="PANTHER" id="PTHR13554:SF10">
    <property type="entry name" value="26S PROTEASOME NON-ATPASE REGULATORY SUBUNIT 5"/>
    <property type="match status" value="1"/>
</dbReference>
<name>A0AAN9TBD1_9HEMI</name>
<keyword evidence="4" id="KW-1185">Reference proteome</keyword>
<dbReference type="GO" id="GO:0005829">
    <property type="term" value="C:cytosol"/>
    <property type="evidence" value="ECO:0007669"/>
    <property type="project" value="TreeGrafter"/>
</dbReference>
<dbReference type="InterPro" id="IPR019538">
    <property type="entry name" value="PSMD5"/>
</dbReference>
<comment type="similarity">
    <text evidence="1">Belongs to the proteasome subunit S5B/HSM3 family.</text>
</comment>
<dbReference type="AlphaFoldDB" id="A0AAN9TBD1"/>
<gene>
    <name evidence="3" type="ORF">V9T40_001416</name>
</gene>
<protein>
    <recommendedName>
        <fullName evidence="2">26S proteasome non-ATPase regulatory subunit 5</fullName>
    </recommendedName>
</protein>
<dbReference type="Proteomes" id="UP001367676">
    <property type="component" value="Unassembled WGS sequence"/>
</dbReference>
<evidence type="ECO:0000313" key="3">
    <source>
        <dbReference type="EMBL" id="KAK7580787.1"/>
    </source>
</evidence>
<organism evidence="3 4">
    <name type="scientific">Parthenolecanium corni</name>
    <dbReference type="NCBI Taxonomy" id="536013"/>
    <lineage>
        <taxon>Eukaryota</taxon>
        <taxon>Metazoa</taxon>
        <taxon>Ecdysozoa</taxon>
        <taxon>Arthropoda</taxon>
        <taxon>Hexapoda</taxon>
        <taxon>Insecta</taxon>
        <taxon>Pterygota</taxon>
        <taxon>Neoptera</taxon>
        <taxon>Paraneoptera</taxon>
        <taxon>Hemiptera</taxon>
        <taxon>Sternorrhyncha</taxon>
        <taxon>Coccoidea</taxon>
        <taxon>Coccidae</taxon>
        <taxon>Parthenolecanium</taxon>
    </lineage>
</organism>
<dbReference type="GO" id="GO:0043248">
    <property type="term" value="P:proteasome assembly"/>
    <property type="evidence" value="ECO:0007669"/>
    <property type="project" value="InterPro"/>
</dbReference>
<dbReference type="Pfam" id="PF10508">
    <property type="entry name" value="Proteasom_PSMB"/>
    <property type="match status" value="1"/>
</dbReference>